<dbReference type="SUPFAM" id="SSF53850">
    <property type="entry name" value="Periplasmic binding protein-like II"/>
    <property type="match status" value="1"/>
</dbReference>
<keyword evidence="5" id="KW-0732">Signal</keyword>
<evidence type="ECO:0000256" key="8">
    <source>
        <dbReference type="SAM" id="Phobius"/>
    </source>
</evidence>
<sequence>MSSAKCWWLRSRGPGIWAPMASRRFPFIGGLTALLLLLWTAGGTAAADQRPDAALETLLSDARAEAARPGACAAPAADSLVRIVCDGEIRLGVRHHYPLFGEMTGGEYSGYDVDVGRAIAARLGVGVDYARVNAANRIPMLAEDRIDLIIATMGHNTPRDGQVRFIRPHYYRSETILVGPRELEVEDWSDIAGRSICVTIGNGSNQNMVSQGARLMLFDNAGALPERLQDGTCALAAQDDSFFAYYFAQPAFAARYDVKFGFAQVPWGMAVARTGSQRLGDALDLVSQIFHRDGVFLRLAQENRIRTVFLEAQQAIWSSAACNRAGGNDDPACVLPALDAAIEPTEFAARVEAFEAWMKDRTGVALSLAMLKTKPAWTLFWSGVVNSLMLVAGALAATMTFALLIGAMFTARAAPLRWAARALTMVLQSSPIVLTLVIMATLAHALFAYSTAVALCATIVALGLANGCNAGQAISEAMRTLRAEGAADGGLFQRAVALSATQIVSFLVNATKGTPIAAFVGAPELLSALTDITSFASGRATTYGLLLIFYILVVMAVMWGCGRLRLWLERRQAAA</sequence>
<keyword evidence="6 8" id="KW-1133">Transmembrane helix</keyword>
<organism evidence="10 11">
    <name type="scientific">Minwuia thermotolerans</name>
    <dbReference type="NCBI Taxonomy" id="2056226"/>
    <lineage>
        <taxon>Bacteria</taxon>
        <taxon>Pseudomonadati</taxon>
        <taxon>Pseudomonadota</taxon>
        <taxon>Alphaproteobacteria</taxon>
        <taxon>Minwuiales</taxon>
        <taxon>Minwuiaceae</taxon>
        <taxon>Minwuia</taxon>
    </lineage>
</organism>
<evidence type="ECO:0000313" key="11">
    <source>
        <dbReference type="Proteomes" id="UP000229498"/>
    </source>
</evidence>
<feature type="transmembrane region" description="Helical" evidence="8">
    <location>
        <begin position="543"/>
        <end position="562"/>
    </location>
</feature>
<evidence type="ECO:0000256" key="1">
    <source>
        <dbReference type="ARBA" id="ARBA00004141"/>
    </source>
</evidence>
<feature type="domain" description="Solute-binding protein family 3/N-terminal" evidence="9">
    <location>
        <begin position="88"/>
        <end position="306"/>
    </location>
</feature>
<evidence type="ECO:0000256" key="7">
    <source>
        <dbReference type="ARBA" id="ARBA00023136"/>
    </source>
</evidence>
<gene>
    <name evidence="10" type="ORF">CVT23_21175</name>
</gene>
<dbReference type="Gene3D" id="3.40.190.10">
    <property type="entry name" value="Periplasmic binding protein-like II"/>
    <property type="match status" value="2"/>
</dbReference>
<evidence type="ECO:0000256" key="4">
    <source>
        <dbReference type="ARBA" id="ARBA00022692"/>
    </source>
</evidence>
<keyword evidence="7 8" id="KW-0472">Membrane</keyword>
<dbReference type="AlphaFoldDB" id="A0A2M9FVD9"/>
<name>A0A2M9FVD9_9PROT</name>
<keyword evidence="4 8" id="KW-0812">Transmembrane</keyword>
<evidence type="ECO:0000256" key="6">
    <source>
        <dbReference type="ARBA" id="ARBA00022989"/>
    </source>
</evidence>
<keyword evidence="11" id="KW-1185">Reference proteome</keyword>
<dbReference type="PROSITE" id="PS01039">
    <property type="entry name" value="SBP_BACTERIAL_3"/>
    <property type="match status" value="1"/>
</dbReference>
<dbReference type="SMART" id="SM00062">
    <property type="entry name" value="PBPb"/>
    <property type="match status" value="1"/>
</dbReference>
<evidence type="ECO:0000313" key="10">
    <source>
        <dbReference type="EMBL" id="PJK27440.1"/>
    </source>
</evidence>
<dbReference type="EMBL" id="PHIG01000063">
    <property type="protein sequence ID" value="PJK27440.1"/>
    <property type="molecule type" value="Genomic_DNA"/>
</dbReference>
<protein>
    <recommendedName>
        <fullName evidence="9">Solute-binding protein family 3/N-terminal domain-containing protein</fullName>
    </recommendedName>
</protein>
<dbReference type="OrthoDB" id="6192933at2"/>
<dbReference type="InterPro" id="IPR001638">
    <property type="entry name" value="Solute-binding_3/MltF_N"/>
</dbReference>
<accession>A0A2M9FVD9</accession>
<evidence type="ECO:0000256" key="5">
    <source>
        <dbReference type="ARBA" id="ARBA00022729"/>
    </source>
</evidence>
<dbReference type="InterPro" id="IPR035906">
    <property type="entry name" value="MetI-like_sf"/>
</dbReference>
<dbReference type="GO" id="GO:0030288">
    <property type="term" value="C:outer membrane-bounded periplasmic space"/>
    <property type="evidence" value="ECO:0007669"/>
    <property type="project" value="TreeGrafter"/>
</dbReference>
<proteinExistence type="inferred from homology"/>
<evidence type="ECO:0000259" key="9">
    <source>
        <dbReference type="SMART" id="SM00062"/>
    </source>
</evidence>
<evidence type="ECO:0000256" key="2">
    <source>
        <dbReference type="ARBA" id="ARBA00010333"/>
    </source>
</evidence>
<dbReference type="InterPro" id="IPR018313">
    <property type="entry name" value="SBP_3_CS"/>
</dbReference>
<dbReference type="PANTHER" id="PTHR30085">
    <property type="entry name" value="AMINO ACID ABC TRANSPORTER PERMEASE"/>
    <property type="match status" value="1"/>
</dbReference>
<comment type="similarity">
    <text evidence="2">Belongs to the bacterial solute-binding protein 3 family.</text>
</comment>
<reference evidence="10 11" key="1">
    <citation type="submission" date="2017-11" db="EMBL/GenBank/DDBJ databases">
        <title>Draft genome sequence of Rhizobiales bacterium SY3-13.</title>
        <authorList>
            <person name="Sun C."/>
        </authorList>
    </citation>
    <scope>NUCLEOTIDE SEQUENCE [LARGE SCALE GENOMIC DNA]</scope>
    <source>
        <strain evidence="10 11">SY3-13</strain>
    </source>
</reference>
<dbReference type="GO" id="GO:0005576">
    <property type="term" value="C:extracellular region"/>
    <property type="evidence" value="ECO:0007669"/>
    <property type="project" value="TreeGrafter"/>
</dbReference>
<keyword evidence="3" id="KW-0813">Transport</keyword>
<dbReference type="Gene3D" id="1.10.3720.10">
    <property type="entry name" value="MetI-like"/>
    <property type="match status" value="1"/>
</dbReference>
<comment type="caution">
    <text evidence="10">The sequence shown here is derived from an EMBL/GenBank/DDBJ whole genome shotgun (WGS) entry which is preliminary data.</text>
</comment>
<dbReference type="GO" id="GO:0016020">
    <property type="term" value="C:membrane"/>
    <property type="evidence" value="ECO:0007669"/>
    <property type="project" value="UniProtKB-SubCell"/>
</dbReference>
<comment type="subcellular location">
    <subcellularLocation>
        <location evidence="1">Membrane</location>
        <topology evidence="1">Multi-pass membrane protein</topology>
    </subcellularLocation>
</comment>
<dbReference type="PANTHER" id="PTHR30085:SF6">
    <property type="entry name" value="ABC TRANSPORTER GLUTAMINE-BINDING PROTEIN GLNH"/>
    <property type="match status" value="1"/>
</dbReference>
<feature type="transmembrane region" description="Helical" evidence="8">
    <location>
        <begin position="432"/>
        <end position="465"/>
    </location>
</feature>
<dbReference type="Proteomes" id="UP000229498">
    <property type="component" value="Unassembled WGS sequence"/>
</dbReference>
<dbReference type="InterPro" id="IPR051455">
    <property type="entry name" value="Bact_solute-bind_prot3"/>
</dbReference>
<feature type="transmembrane region" description="Helical" evidence="8">
    <location>
        <begin position="388"/>
        <end position="411"/>
    </location>
</feature>
<evidence type="ECO:0000256" key="3">
    <source>
        <dbReference type="ARBA" id="ARBA00022448"/>
    </source>
</evidence>
<dbReference type="Pfam" id="PF00497">
    <property type="entry name" value="SBP_bac_3"/>
    <property type="match status" value="1"/>
</dbReference>
<dbReference type="GO" id="GO:0006865">
    <property type="term" value="P:amino acid transport"/>
    <property type="evidence" value="ECO:0007669"/>
    <property type="project" value="TreeGrafter"/>
</dbReference>
<dbReference type="SUPFAM" id="SSF161098">
    <property type="entry name" value="MetI-like"/>
    <property type="match status" value="1"/>
</dbReference>